<dbReference type="Pfam" id="PF00072">
    <property type="entry name" value="Response_reg"/>
    <property type="match status" value="1"/>
</dbReference>
<keyword evidence="3" id="KW-0472">Membrane</keyword>
<dbReference type="AlphaFoldDB" id="W6M209"/>
<evidence type="ECO:0000259" key="4">
    <source>
        <dbReference type="PROSITE" id="PS50110"/>
    </source>
</evidence>
<evidence type="ECO:0000256" key="2">
    <source>
        <dbReference type="PROSITE-ProRule" id="PRU00169"/>
    </source>
</evidence>
<keyword evidence="1 2" id="KW-0597">Phosphoprotein</keyword>
<dbReference type="Proteomes" id="UP000035760">
    <property type="component" value="Unassembled WGS sequence"/>
</dbReference>
<dbReference type="InterPro" id="IPR011006">
    <property type="entry name" value="CheY-like_superfamily"/>
</dbReference>
<reference evidence="5" key="1">
    <citation type="submission" date="2013-07" db="EMBL/GenBank/DDBJ databases">
        <authorList>
            <person name="McIlroy S."/>
        </authorList>
    </citation>
    <scope>NUCLEOTIDE SEQUENCE [LARGE SCALE GENOMIC DNA]</scope>
    <source>
        <strain evidence="5">Run_A_D11</strain>
    </source>
</reference>
<evidence type="ECO:0000256" key="3">
    <source>
        <dbReference type="SAM" id="Phobius"/>
    </source>
</evidence>
<accession>W6M209</accession>
<reference evidence="5" key="2">
    <citation type="submission" date="2014-03" db="EMBL/GenBank/DDBJ databases">
        <title>Candidatus Competibacter-lineage genomes retrieved from metagenomes reveal functional metabolic diversity.</title>
        <authorList>
            <person name="McIlroy S.J."/>
            <person name="Albertsen M."/>
            <person name="Andresen E.K."/>
            <person name="Saunders A.M."/>
            <person name="Kristiansen R."/>
            <person name="Stokholm-Bjerregaard M."/>
            <person name="Nielsen K.L."/>
            <person name="Nielsen P.H."/>
        </authorList>
    </citation>
    <scope>NUCLEOTIDE SEQUENCE</scope>
    <source>
        <strain evidence="5">Run_A_D11</strain>
    </source>
</reference>
<dbReference type="EMBL" id="CBTJ020000020">
    <property type="protein sequence ID" value="CDI01487.1"/>
    <property type="molecule type" value="Genomic_DNA"/>
</dbReference>
<dbReference type="GO" id="GO:0000160">
    <property type="term" value="P:phosphorelay signal transduction system"/>
    <property type="evidence" value="ECO:0007669"/>
    <property type="project" value="InterPro"/>
</dbReference>
<dbReference type="InterPro" id="IPR050595">
    <property type="entry name" value="Bact_response_regulator"/>
</dbReference>
<dbReference type="Gene3D" id="3.40.50.2300">
    <property type="match status" value="1"/>
</dbReference>
<feature type="transmembrane region" description="Helical" evidence="3">
    <location>
        <begin position="379"/>
        <end position="401"/>
    </location>
</feature>
<proteinExistence type="predicted"/>
<evidence type="ECO:0000313" key="5">
    <source>
        <dbReference type="EMBL" id="CDI01487.1"/>
    </source>
</evidence>
<dbReference type="OrthoDB" id="9800897at2"/>
<evidence type="ECO:0000313" key="6">
    <source>
        <dbReference type="Proteomes" id="UP000035760"/>
    </source>
</evidence>
<gene>
    <name evidence="5" type="ORF">BN873_150275</name>
</gene>
<feature type="domain" description="Response regulatory" evidence="4">
    <location>
        <begin position="5"/>
        <end position="121"/>
    </location>
</feature>
<comment type="caution">
    <text evidence="5">The sequence shown here is derived from an EMBL/GenBank/DDBJ whole genome shotgun (WGS) entry which is preliminary data.</text>
</comment>
<keyword evidence="6" id="KW-1185">Reference proteome</keyword>
<dbReference type="STRING" id="1400863.BN873_150275"/>
<keyword evidence="3" id="KW-1133">Transmembrane helix</keyword>
<dbReference type="PROSITE" id="PS50110">
    <property type="entry name" value="RESPONSE_REGULATORY"/>
    <property type="match status" value="1"/>
</dbReference>
<dbReference type="CDD" id="cd17546">
    <property type="entry name" value="REC_hyHK_CKI1_RcsC-like"/>
    <property type="match status" value="1"/>
</dbReference>
<protein>
    <recommendedName>
        <fullName evidence="4">Response regulatory domain-containing protein</fullName>
    </recommendedName>
</protein>
<dbReference type="PANTHER" id="PTHR44591">
    <property type="entry name" value="STRESS RESPONSE REGULATOR PROTEIN 1"/>
    <property type="match status" value="1"/>
</dbReference>
<dbReference type="InterPro" id="IPR001789">
    <property type="entry name" value="Sig_transdc_resp-reg_receiver"/>
</dbReference>
<evidence type="ECO:0000256" key="1">
    <source>
        <dbReference type="ARBA" id="ARBA00022553"/>
    </source>
</evidence>
<feature type="modified residue" description="4-aspartylphosphate" evidence="2">
    <location>
        <position position="54"/>
    </location>
</feature>
<name>W6M209_9GAMM</name>
<dbReference type="SMART" id="SM00448">
    <property type="entry name" value="REC"/>
    <property type="match status" value="1"/>
</dbReference>
<sequence length="404" mass="42548">MNIKKALVVDDSKVAHLTLRKLLLERSIEVDWVGSGEDCIKYLDNKKPDIIFMDVMMPGMDGFETSRAITGQHRGNSPPIIMCSANATDEDKRDAKESGAISFLSKPYTPDQLDAVLQSVGEGTAAISTAEGATPSAPSVSLPPLVEKQVEKASAPSLPVTPIPAAPTPPAPAPAALPPQVVASVPALTAGEIEQIAERAAWAAAEKVARDIIQELVPNLAEEVATQTARSVSEDLGRRAAHAAVRAAQEAAKQVATEIARGTAERTARTTAQESARAVAEQAAREVSEGVSQRNVARGLEINRDELFKEIETQISQKSKDALVLFTGSQDFKQQIVQMVRPGIQPVIEAIARETSERSIQQAAADFASDAGGSGKGGGLALIVGIVALLCAVGALLGQIFKLF</sequence>
<dbReference type="SUPFAM" id="SSF52172">
    <property type="entry name" value="CheY-like"/>
    <property type="match status" value="1"/>
</dbReference>
<dbReference type="RefSeq" id="WP_048670626.1">
    <property type="nucleotide sequence ID" value="NZ_CBTJ020000020.1"/>
</dbReference>
<dbReference type="PANTHER" id="PTHR44591:SF24">
    <property type="entry name" value="PROTEIN-GLUTAMATE METHYLESTERASE_PROTEIN-GLUTAMINE GLUTAMINASE 1"/>
    <property type="match status" value="1"/>
</dbReference>
<organism evidence="5 6">
    <name type="scientific">Candidatus Competibacter denitrificans Run_A_D11</name>
    <dbReference type="NCBI Taxonomy" id="1400863"/>
    <lineage>
        <taxon>Bacteria</taxon>
        <taxon>Pseudomonadati</taxon>
        <taxon>Pseudomonadota</taxon>
        <taxon>Gammaproteobacteria</taxon>
        <taxon>Candidatus Competibacteraceae</taxon>
        <taxon>Candidatus Competibacter</taxon>
    </lineage>
</organism>
<keyword evidence="3" id="KW-0812">Transmembrane</keyword>